<reference evidence="4 5" key="1">
    <citation type="journal article" date="2024" name="Nat. Commun.">
        <title>Phylogenomics reveals the evolutionary origins of lichenization in chlorophyte algae.</title>
        <authorList>
            <person name="Puginier C."/>
            <person name="Libourel C."/>
            <person name="Otte J."/>
            <person name="Skaloud P."/>
            <person name="Haon M."/>
            <person name="Grisel S."/>
            <person name="Petersen M."/>
            <person name="Berrin J.G."/>
            <person name="Delaux P.M."/>
            <person name="Dal Grande F."/>
            <person name="Keller J."/>
        </authorList>
    </citation>
    <scope>NUCLEOTIDE SEQUENCE [LARGE SCALE GENOMIC DNA]</scope>
    <source>
        <strain evidence="4 5">SAG 2036</strain>
    </source>
</reference>
<feature type="compositionally biased region" description="Basic residues" evidence="2">
    <location>
        <begin position="365"/>
        <end position="375"/>
    </location>
</feature>
<evidence type="ECO:0000259" key="3">
    <source>
        <dbReference type="Pfam" id="PF00557"/>
    </source>
</evidence>
<evidence type="ECO:0000256" key="1">
    <source>
        <dbReference type="ARBA" id="ARBA00007319"/>
    </source>
</evidence>
<comment type="caution">
    <text evidence="4">The sequence shown here is derived from an EMBL/GenBank/DDBJ whole genome shotgun (WGS) entry which is preliminary data.</text>
</comment>
<organism evidence="4 5">
    <name type="scientific">Symbiochloris irregularis</name>
    <dbReference type="NCBI Taxonomy" id="706552"/>
    <lineage>
        <taxon>Eukaryota</taxon>
        <taxon>Viridiplantae</taxon>
        <taxon>Chlorophyta</taxon>
        <taxon>core chlorophytes</taxon>
        <taxon>Trebouxiophyceae</taxon>
        <taxon>Trebouxiales</taxon>
        <taxon>Trebouxiaceae</taxon>
        <taxon>Symbiochloris</taxon>
    </lineage>
</organism>
<feature type="region of interest" description="Disordered" evidence="2">
    <location>
        <begin position="364"/>
        <end position="397"/>
    </location>
</feature>
<evidence type="ECO:0000313" key="4">
    <source>
        <dbReference type="EMBL" id="KAK9813970.1"/>
    </source>
</evidence>
<dbReference type="InterPro" id="IPR047113">
    <property type="entry name" value="PA2G4/ARX1"/>
</dbReference>
<dbReference type="InterPro" id="IPR036390">
    <property type="entry name" value="WH_DNA-bd_sf"/>
</dbReference>
<name>A0AAW1PVZ6_9CHLO</name>
<protein>
    <recommendedName>
        <fullName evidence="3">Peptidase M24 domain-containing protein</fullName>
    </recommendedName>
</protein>
<dbReference type="NCBIfam" id="TIGR00495">
    <property type="entry name" value="crvDNA_42K"/>
    <property type="match status" value="1"/>
</dbReference>
<feature type="domain" description="Peptidase M24" evidence="3">
    <location>
        <begin position="24"/>
        <end position="232"/>
    </location>
</feature>
<dbReference type="CDD" id="cd01089">
    <property type="entry name" value="PA2G4-like"/>
    <property type="match status" value="1"/>
</dbReference>
<dbReference type="Gene3D" id="1.10.10.10">
    <property type="entry name" value="Winged helix-like DNA-binding domain superfamily/Winged helix DNA-binding domain"/>
    <property type="match status" value="1"/>
</dbReference>
<gene>
    <name evidence="4" type="ORF">WJX73_007488</name>
</gene>
<dbReference type="Proteomes" id="UP001465755">
    <property type="component" value="Unassembled WGS sequence"/>
</dbReference>
<evidence type="ECO:0000313" key="5">
    <source>
        <dbReference type="Proteomes" id="UP001465755"/>
    </source>
</evidence>
<dbReference type="InterPro" id="IPR001714">
    <property type="entry name" value="Pept_M24_MAP"/>
</dbReference>
<dbReference type="InterPro" id="IPR036005">
    <property type="entry name" value="Creatinase/aminopeptidase-like"/>
</dbReference>
<dbReference type="FunFam" id="1.10.10.10:FF:000029">
    <property type="entry name" value="Proliferation-associated 2G4, a"/>
    <property type="match status" value="1"/>
</dbReference>
<dbReference type="Pfam" id="PF00557">
    <property type="entry name" value="Peptidase_M24"/>
    <property type="match status" value="1"/>
</dbReference>
<sequence length="397" mass="42398">MSVSGSESEDQPELDLSNTDVVTKYKAAADLTNGALAHVVKLCTAGTKVVEICEKGDQFITEAAVKVYKAKKGGKDIEKGLAFPTCLSVNSVVGHSSPLAEDATELKEGDVVKIDLAAHIDGFIATAAHTVSVAGSDGASVTGRAADVIQAAQTALEAAVRLFRPGKTSAEIPGILEKIAEAHGCHLVEGVLSHQLKQFIIDGNKCVLNKPGPEARVDDIAFEENEVYGIDILVSTGEGKARVTDERETTVFKRALDEQYHLKMKAARSVFSEINRKFPAMPFTLRAIEGRGSRLGLVECLNHGLLHAYPVLHEKQGELVAQAKATVLLMPSGVHRITSAPAQTLNSEKQIEDEEVKKLLQSSLKAKKKSKKKGKGGGDASDAKEDADMPKLEDSEQ</sequence>
<dbReference type="AlphaFoldDB" id="A0AAW1PVZ6"/>
<dbReference type="PANTHER" id="PTHR10804">
    <property type="entry name" value="PROTEASE FAMILY M24 METHIONYL AMINOPEPTIDASE, AMINOPEPTIDASE P"/>
    <property type="match status" value="1"/>
</dbReference>
<feature type="compositionally biased region" description="Basic and acidic residues" evidence="2">
    <location>
        <begin position="381"/>
        <end position="397"/>
    </location>
</feature>
<dbReference type="InterPro" id="IPR000994">
    <property type="entry name" value="Pept_M24"/>
</dbReference>
<comment type="similarity">
    <text evidence="1">Belongs to the peptidase M24 family.</text>
</comment>
<keyword evidence="5" id="KW-1185">Reference proteome</keyword>
<dbReference type="PRINTS" id="PR00599">
    <property type="entry name" value="MAPEPTIDASE"/>
</dbReference>
<dbReference type="EMBL" id="JALJOQ010000002">
    <property type="protein sequence ID" value="KAK9813970.1"/>
    <property type="molecule type" value="Genomic_DNA"/>
</dbReference>
<dbReference type="InterPro" id="IPR004545">
    <property type="entry name" value="PA2G4"/>
</dbReference>
<dbReference type="InterPro" id="IPR036388">
    <property type="entry name" value="WH-like_DNA-bd_sf"/>
</dbReference>
<evidence type="ECO:0000256" key="2">
    <source>
        <dbReference type="SAM" id="MobiDB-lite"/>
    </source>
</evidence>
<dbReference type="Gene3D" id="3.90.230.10">
    <property type="entry name" value="Creatinase/methionine aminopeptidase superfamily"/>
    <property type="match status" value="1"/>
</dbReference>
<dbReference type="SUPFAM" id="SSF55920">
    <property type="entry name" value="Creatinase/aminopeptidase"/>
    <property type="match status" value="1"/>
</dbReference>
<accession>A0AAW1PVZ6</accession>
<dbReference type="SUPFAM" id="SSF46785">
    <property type="entry name" value="Winged helix' DNA-binding domain"/>
    <property type="match status" value="1"/>
</dbReference>
<dbReference type="PANTHER" id="PTHR10804:SF11">
    <property type="entry name" value="PROLIFERATION-ASSOCIATED PROTEIN 2G4"/>
    <property type="match status" value="1"/>
</dbReference>
<proteinExistence type="inferred from homology"/>